<keyword evidence="1" id="KW-0732">Signal</keyword>
<evidence type="ECO:0000256" key="1">
    <source>
        <dbReference type="SAM" id="SignalP"/>
    </source>
</evidence>
<dbReference type="RefSeq" id="WP_394839612.1">
    <property type="nucleotide sequence ID" value="NZ_CP089929.1"/>
</dbReference>
<dbReference type="InterPro" id="IPR032710">
    <property type="entry name" value="NTF2-like_dom_sf"/>
</dbReference>
<proteinExistence type="predicted"/>
<dbReference type="SUPFAM" id="SSF54427">
    <property type="entry name" value="NTF2-like"/>
    <property type="match status" value="1"/>
</dbReference>
<dbReference type="EMBL" id="CP089983">
    <property type="protein sequence ID" value="WXB09939.1"/>
    <property type="molecule type" value="Genomic_DNA"/>
</dbReference>
<feature type="chain" id="PRO_5045231121" description="SnoaL-like domain-containing protein" evidence="1">
    <location>
        <begin position="27"/>
        <end position="169"/>
    </location>
</feature>
<dbReference type="Proteomes" id="UP001374803">
    <property type="component" value="Chromosome"/>
</dbReference>
<sequence length="169" mass="19251">MSLMPFAPLRSKAFAFLLTVAPLSMGAFGCSKSYIPNTDVEDTGDNRKIIKFCEDYRHAVEERNVGRLLSMVSPQYHEDGGNSAGDDDLDYDGYKEFMTSMFQQTTNIRYEIRYRRVTVTETNKVFVDYTYAASFRIPGVKAQEWKHTVADNRLELVPEGESFKILAGM</sequence>
<dbReference type="Gene3D" id="3.10.450.50">
    <property type="match status" value="1"/>
</dbReference>
<organism evidence="2 3">
    <name type="scientific">Pendulispora rubella</name>
    <dbReference type="NCBI Taxonomy" id="2741070"/>
    <lineage>
        <taxon>Bacteria</taxon>
        <taxon>Pseudomonadati</taxon>
        <taxon>Myxococcota</taxon>
        <taxon>Myxococcia</taxon>
        <taxon>Myxococcales</taxon>
        <taxon>Sorangiineae</taxon>
        <taxon>Pendulisporaceae</taxon>
        <taxon>Pendulispora</taxon>
    </lineage>
</organism>
<keyword evidence="3" id="KW-1185">Reference proteome</keyword>
<protein>
    <recommendedName>
        <fullName evidence="4">SnoaL-like domain-containing protein</fullName>
    </recommendedName>
</protein>
<gene>
    <name evidence="2" type="ORF">LVJ94_22255</name>
</gene>
<reference evidence="2" key="1">
    <citation type="submission" date="2021-12" db="EMBL/GenBank/DDBJ databases">
        <title>Discovery of the Pendulisporaceae a myxobacterial family with distinct sporulation behavior and unique specialized metabolism.</title>
        <authorList>
            <person name="Garcia R."/>
            <person name="Popoff A."/>
            <person name="Bader C.D."/>
            <person name="Loehr J."/>
            <person name="Walesch S."/>
            <person name="Walt C."/>
            <person name="Boldt J."/>
            <person name="Bunk B."/>
            <person name="Haeckl F.J.F.P.J."/>
            <person name="Gunesch A.P."/>
            <person name="Birkelbach J."/>
            <person name="Nuebel U."/>
            <person name="Pietschmann T."/>
            <person name="Bach T."/>
            <person name="Mueller R."/>
        </authorList>
    </citation>
    <scope>NUCLEOTIDE SEQUENCE</scope>
    <source>
        <strain evidence="2">MSr11367</strain>
    </source>
</reference>
<name>A0ABZ2LG80_9BACT</name>
<evidence type="ECO:0000313" key="2">
    <source>
        <dbReference type="EMBL" id="WXB09939.1"/>
    </source>
</evidence>
<feature type="signal peptide" evidence="1">
    <location>
        <begin position="1"/>
        <end position="26"/>
    </location>
</feature>
<evidence type="ECO:0008006" key="4">
    <source>
        <dbReference type="Google" id="ProtNLM"/>
    </source>
</evidence>
<accession>A0ABZ2LG80</accession>
<evidence type="ECO:0000313" key="3">
    <source>
        <dbReference type="Proteomes" id="UP001374803"/>
    </source>
</evidence>